<reference evidence="1 2" key="1">
    <citation type="submission" date="2020-06" db="EMBL/GenBank/DDBJ databases">
        <title>Transcriptomic and genomic resources for Thalictrum thalictroides and T. hernandezii: Facilitating candidate gene discovery in an emerging model plant lineage.</title>
        <authorList>
            <person name="Arias T."/>
            <person name="Riano-Pachon D.M."/>
            <person name="Di Stilio V.S."/>
        </authorList>
    </citation>
    <scope>NUCLEOTIDE SEQUENCE [LARGE SCALE GENOMIC DNA]</scope>
    <source>
        <strain evidence="2">cv. WT478/WT964</strain>
        <tissue evidence="1">Leaves</tissue>
    </source>
</reference>
<keyword evidence="2" id="KW-1185">Reference proteome</keyword>
<dbReference type="AlphaFoldDB" id="A0A7J6W7V9"/>
<evidence type="ECO:0000313" key="2">
    <source>
        <dbReference type="Proteomes" id="UP000554482"/>
    </source>
</evidence>
<feature type="non-terminal residue" evidence="1">
    <location>
        <position position="1"/>
    </location>
</feature>
<dbReference type="Proteomes" id="UP000554482">
    <property type="component" value="Unassembled WGS sequence"/>
</dbReference>
<dbReference type="OrthoDB" id="1654854at2759"/>
<organism evidence="1 2">
    <name type="scientific">Thalictrum thalictroides</name>
    <name type="common">Rue-anemone</name>
    <name type="synonym">Anemone thalictroides</name>
    <dbReference type="NCBI Taxonomy" id="46969"/>
    <lineage>
        <taxon>Eukaryota</taxon>
        <taxon>Viridiplantae</taxon>
        <taxon>Streptophyta</taxon>
        <taxon>Embryophyta</taxon>
        <taxon>Tracheophyta</taxon>
        <taxon>Spermatophyta</taxon>
        <taxon>Magnoliopsida</taxon>
        <taxon>Ranunculales</taxon>
        <taxon>Ranunculaceae</taxon>
        <taxon>Thalictroideae</taxon>
        <taxon>Thalictrum</taxon>
    </lineage>
</organism>
<gene>
    <name evidence="1" type="ORF">FRX31_017319</name>
</gene>
<sequence>EAPVNFLTDPNEGRSTLRPADILVYNWSEGNHACVDVIGASPMVGLGTGIFEVGLAATNAAAAK</sequence>
<protein>
    <recommendedName>
        <fullName evidence="3">Auxilin-like protein</fullName>
    </recommendedName>
</protein>
<evidence type="ECO:0000313" key="1">
    <source>
        <dbReference type="EMBL" id="KAF5193093.1"/>
    </source>
</evidence>
<dbReference type="PANTHER" id="PTHR48462">
    <property type="entry name" value="PROTEIN, PUTATIVE-RELATED"/>
    <property type="match status" value="1"/>
</dbReference>
<accession>A0A7J6W7V9</accession>
<dbReference type="PANTHER" id="PTHR48462:SF1">
    <property type="entry name" value="PROTEIN, PUTATIVE-RELATED"/>
    <property type="match status" value="1"/>
</dbReference>
<dbReference type="EMBL" id="JABWDY010020519">
    <property type="protein sequence ID" value="KAF5193093.1"/>
    <property type="molecule type" value="Genomic_DNA"/>
</dbReference>
<feature type="non-terminal residue" evidence="1">
    <location>
        <position position="64"/>
    </location>
</feature>
<evidence type="ECO:0008006" key="3">
    <source>
        <dbReference type="Google" id="ProtNLM"/>
    </source>
</evidence>
<proteinExistence type="predicted"/>
<name>A0A7J6W7V9_THATH</name>
<comment type="caution">
    <text evidence="1">The sequence shown here is derived from an EMBL/GenBank/DDBJ whole genome shotgun (WGS) entry which is preliminary data.</text>
</comment>